<protein>
    <submittedName>
        <fullName evidence="1">Uncharacterized protein</fullName>
    </submittedName>
</protein>
<reference evidence="1 2" key="1">
    <citation type="journal article" date="2015" name="Nat. Commun.">
        <title>Lucilia cuprina genome unlocks parasitic fly biology to underpin future interventions.</title>
        <authorList>
            <person name="Anstead C.A."/>
            <person name="Korhonen P.K."/>
            <person name="Young N.D."/>
            <person name="Hall R.S."/>
            <person name="Jex A.R."/>
            <person name="Murali S.C."/>
            <person name="Hughes D.S."/>
            <person name="Lee S.F."/>
            <person name="Perry T."/>
            <person name="Stroehlein A.J."/>
            <person name="Ansell B.R."/>
            <person name="Breugelmans B."/>
            <person name="Hofmann A."/>
            <person name="Qu J."/>
            <person name="Dugan S."/>
            <person name="Lee S.L."/>
            <person name="Chao H."/>
            <person name="Dinh H."/>
            <person name="Han Y."/>
            <person name="Doddapaneni H.V."/>
            <person name="Worley K.C."/>
            <person name="Muzny D.M."/>
            <person name="Ioannidis P."/>
            <person name="Waterhouse R.M."/>
            <person name="Zdobnov E.M."/>
            <person name="James P.J."/>
            <person name="Bagnall N.H."/>
            <person name="Kotze A.C."/>
            <person name="Gibbs R.A."/>
            <person name="Richards S."/>
            <person name="Batterham P."/>
            <person name="Gasser R.B."/>
        </authorList>
    </citation>
    <scope>NUCLEOTIDE SEQUENCE [LARGE SCALE GENOMIC DNA]</scope>
    <source>
        <strain evidence="1 2">LS</strain>
        <tissue evidence="1">Full body</tissue>
    </source>
</reference>
<keyword evidence="2" id="KW-1185">Reference proteome</keyword>
<evidence type="ECO:0000313" key="1">
    <source>
        <dbReference type="EMBL" id="KNC28336.1"/>
    </source>
</evidence>
<evidence type="ECO:0000313" key="2">
    <source>
        <dbReference type="Proteomes" id="UP000037069"/>
    </source>
</evidence>
<name>A0A0L0C7V0_LUCCU</name>
<sequence>MTYFSCPRSQDLEITVQIVQTRKLVSCNLIFPVKSNTGDPKITIGAASPSSTATINNSGFKEPRTKHGMKELRFSLKI</sequence>
<dbReference type="AlphaFoldDB" id="A0A0L0C7V0"/>
<dbReference type="Proteomes" id="UP000037069">
    <property type="component" value="Unassembled WGS sequence"/>
</dbReference>
<comment type="caution">
    <text evidence="1">The sequence shown here is derived from an EMBL/GenBank/DDBJ whole genome shotgun (WGS) entry which is preliminary data.</text>
</comment>
<accession>A0A0L0C7V0</accession>
<proteinExistence type="predicted"/>
<organism evidence="1 2">
    <name type="scientific">Lucilia cuprina</name>
    <name type="common">Green bottle fly</name>
    <name type="synonym">Australian sheep blowfly</name>
    <dbReference type="NCBI Taxonomy" id="7375"/>
    <lineage>
        <taxon>Eukaryota</taxon>
        <taxon>Metazoa</taxon>
        <taxon>Ecdysozoa</taxon>
        <taxon>Arthropoda</taxon>
        <taxon>Hexapoda</taxon>
        <taxon>Insecta</taxon>
        <taxon>Pterygota</taxon>
        <taxon>Neoptera</taxon>
        <taxon>Endopterygota</taxon>
        <taxon>Diptera</taxon>
        <taxon>Brachycera</taxon>
        <taxon>Muscomorpha</taxon>
        <taxon>Oestroidea</taxon>
        <taxon>Calliphoridae</taxon>
        <taxon>Luciliinae</taxon>
        <taxon>Lucilia</taxon>
    </lineage>
</organism>
<dbReference type="EMBL" id="JRES01000789">
    <property type="protein sequence ID" value="KNC28336.1"/>
    <property type="molecule type" value="Genomic_DNA"/>
</dbReference>
<gene>
    <name evidence="1" type="ORF">FF38_06292</name>
</gene>